<feature type="compositionally biased region" description="Basic and acidic residues" evidence="6">
    <location>
        <begin position="68"/>
        <end position="77"/>
    </location>
</feature>
<evidence type="ECO:0000256" key="5">
    <source>
        <dbReference type="ARBA" id="ARBA00023212"/>
    </source>
</evidence>
<evidence type="ECO:0000256" key="1">
    <source>
        <dbReference type="ARBA" id="ARBA00004245"/>
    </source>
</evidence>
<dbReference type="RefSeq" id="XP_015276576.1">
    <property type="nucleotide sequence ID" value="XM_015421090.1"/>
</dbReference>
<feature type="domain" description="Cytoskeleton-associated protein 2 C-terminal" evidence="7">
    <location>
        <begin position="228"/>
        <end position="364"/>
    </location>
</feature>
<accession>A0ABM1KS89</accession>
<keyword evidence="5" id="KW-0206">Cytoskeleton</keyword>
<dbReference type="InterPro" id="IPR029197">
    <property type="entry name" value="CKAP2_C"/>
</dbReference>
<dbReference type="PANTHER" id="PTHR47078">
    <property type="entry name" value="CYTOSKELETON-ASSOCIATED PROTEIN 2-LIKE"/>
    <property type="match status" value="1"/>
</dbReference>
<feature type="domain" description="Cytoskeleton-associated protein 2 C-terminal" evidence="7">
    <location>
        <begin position="422"/>
        <end position="476"/>
    </location>
</feature>
<evidence type="ECO:0000313" key="8">
    <source>
        <dbReference type="Proteomes" id="UP000694871"/>
    </source>
</evidence>
<evidence type="ECO:0000259" key="7">
    <source>
        <dbReference type="Pfam" id="PF15297"/>
    </source>
</evidence>
<evidence type="ECO:0000313" key="9">
    <source>
        <dbReference type="RefSeq" id="XP_015276576.1"/>
    </source>
</evidence>
<evidence type="ECO:0000256" key="3">
    <source>
        <dbReference type="ARBA" id="ARBA00022490"/>
    </source>
</evidence>
<protein>
    <submittedName>
        <fullName evidence="9">Cytoskeleton-associated protein 2-like</fullName>
    </submittedName>
</protein>
<feature type="region of interest" description="Disordered" evidence="6">
    <location>
        <begin position="164"/>
        <end position="184"/>
    </location>
</feature>
<dbReference type="PANTHER" id="PTHR47078:SF1">
    <property type="entry name" value="CYTOSKELETON-ASSOCIATED PROTEIN 2-LIKE"/>
    <property type="match status" value="1"/>
</dbReference>
<organism evidence="8 9">
    <name type="scientific">Gekko japonicus</name>
    <name type="common">Schlegel's Japanese gecko</name>
    <dbReference type="NCBI Taxonomy" id="146911"/>
    <lineage>
        <taxon>Eukaryota</taxon>
        <taxon>Metazoa</taxon>
        <taxon>Chordata</taxon>
        <taxon>Craniata</taxon>
        <taxon>Vertebrata</taxon>
        <taxon>Euteleostomi</taxon>
        <taxon>Lepidosauria</taxon>
        <taxon>Squamata</taxon>
        <taxon>Bifurcata</taxon>
        <taxon>Gekkota</taxon>
        <taxon>Gekkonidae</taxon>
        <taxon>Gekkoninae</taxon>
        <taxon>Gekko</taxon>
    </lineage>
</organism>
<dbReference type="Pfam" id="PF15297">
    <property type="entry name" value="CKAP2_C"/>
    <property type="match status" value="2"/>
</dbReference>
<dbReference type="Proteomes" id="UP000694871">
    <property type="component" value="Unplaced"/>
</dbReference>
<name>A0ABM1KS89_GEKJA</name>
<dbReference type="GeneID" id="107118736"/>
<gene>
    <name evidence="9" type="primary">CKAP2L</name>
</gene>
<evidence type="ECO:0000256" key="6">
    <source>
        <dbReference type="SAM" id="MobiDB-lite"/>
    </source>
</evidence>
<keyword evidence="3" id="KW-0963">Cytoplasm</keyword>
<dbReference type="InterPro" id="IPR052855">
    <property type="entry name" value="CKAP2-like"/>
</dbReference>
<reference evidence="9" key="1">
    <citation type="submission" date="2025-08" db="UniProtKB">
        <authorList>
            <consortium name="RefSeq"/>
        </authorList>
    </citation>
    <scope>IDENTIFICATION</scope>
</reference>
<evidence type="ECO:0000256" key="4">
    <source>
        <dbReference type="ARBA" id="ARBA00022553"/>
    </source>
</evidence>
<proteinExistence type="inferred from homology"/>
<comment type="similarity">
    <text evidence="2">Belongs to the CKAP2 family.</text>
</comment>
<comment type="subcellular location">
    <subcellularLocation>
        <location evidence="1">Cytoplasm</location>
        <location evidence="1">Cytoskeleton</location>
    </subcellularLocation>
</comment>
<keyword evidence="8" id="KW-1185">Reference proteome</keyword>
<keyword evidence="4" id="KW-0597">Phosphoprotein</keyword>
<feature type="compositionally biased region" description="Polar residues" evidence="6">
    <location>
        <begin position="81"/>
        <end position="90"/>
    </location>
</feature>
<sequence>MKSPLQKGAAAAAQEERWRKLQEYLAARGKLKQSSAKPYLKDKTNQQNLVPSKSDPTRCKKNITLNKTKGEQKRETKCSVPASQVPQSRLSGAPISQKPQNVPSERGRKGPLRTLPLKASAENLTGKQSIAISSSKHGLCQVGKTKKLEPVTKPKTQALHQNAKGFTHSNHPVESSQEKVDKENLGSKLNPSLEKKAVARLGLPSGSHTLNSRPNAAFASRGSMPVKRKLLEQWLKSQGKSYKRPSMTLPAAKSRKKKESLNQSFWSSLGEEEERMDHSLRDKISSTLMECLKLAEQGFPSEEILAMLSQIPEAEKFAQFWICKAKLLARHGTFDVAGLYEAAVRAGAVPLQKLKEVVADLLKNPDKTAQVIPTQVSPLPARDQVEMSPPSTLRRQTCKPVSGIKLQVVPLLRAKECCTRPDTKLLTPVRRSLRIEGASACYPDMLKDHDTVVTSLDQLRATDHGSLFVFRKNEALPEDVEVELLRL</sequence>
<feature type="region of interest" description="Disordered" evidence="6">
    <location>
        <begin position="29"/>
        <end position="117"/>
    </location>
</feature>
<evidence type="ECO:0000256" key="2">
    <source>
        <dbReference type="ARBA" id="ARBA00009468"/>
    </source>
</evidence>